<keyword evidence="1" id="KW-0456">Lyase</keyword>
<accession>A0AA41U7G8</accession>
<reference evidence="3" key="1">
    <citation type="submission" date="2022-01" db="EMBL/GenBank/DDBJ databases">
        <title>Genome-Based Taxonomic Classification of the Phylum Actinobacteria.</title>
        <authorList>
            <person name="Gao Y."/>
        </authorList>
    </citation>
    <scope>NUCLEOTIDE SEQUENCE</scope>
    <source>
        <strain evidence="3">KLBMP 8922</strain>
    </source>
</reference>
<dbReference type="SUPFAM" id="SSF51556">
    <property type="entry name" value="Metallo-dependent hydrolases"/>
    <property type="match status" value="1"/>
</dbReference>
<organism evidence="3 4">
    <name type="scientific">Yinghuangia soli</name>
    <dbReference type="NCBI Taxonomy" id="2908204"/>
    <lineage>
        <taxon>Bacteria</taxon>
        <taxon>Bacillati</taxon>
        <taxon>Actinomycetota</taxon>
        <taxon>Actinomycetes</taxon>
        <taxon>Kitasatosporales</taxon>
        <taxon>Streptomycetaceae</taxon>
        <taxon>Yinghuangia</taxon>
    </lineage>
</organism>
<dbReference type="InterPro" id="IPR032466">
    <property type="entry name" value="Metal_Hydrolase"/>
</dbReference>
<evidence type="ECO:0000259" key="2">
    <source>
        <dbReference type="Pfam" id="PF04909"/>
    </source>
</evidence>
<dbReference type="GO" id="GO:0016831">
    <property type="term" value="F:carboxy-lyase activity"/>
    <property type="evidence" value="ECO:0007669"/>
    <property type="project" value="InterPro"/>
</dbReference>
<keyword evidence="4" id="KW-1185">Reference proteome</keyword>
<gene>
    <name evidence="3" type="ORF">LZ495_32675</name>
</gene>
<comment type="caution">
    <text evidence="3">The sequence shown here is derived from an EMBL/GenBank/DDBJ whole genome shotgun (WGS) entry which is preliminary data.</text>
</comment>
<dbReference type="Gene3D" id="3.20.20.140">
    <property type="entry name" value="Metal-dependent hydrolases"/>
    <property type="match status" value="1"/>
</dbReference>
<feature type="domain" description="Amidohydrolase-related" evidence="2">
    <location>
        <begin position="106"/>
        <end position="397"/>
    </location>
</feature>
<evidence type="ECO:0000313" key="3">
    <source>
        <dbReference type="EMBL" id="MCF2531944.1"/>
    </source>
</evidence>
<name>A0AA41U7G8_9ACTN</name>
<dbReference type="InterPro" id="IPR032465">
    <property type="entry name" value="ACMSD"/>
</dbReference>
<dbReference type="PANTHER" id="PTHR21240">
    <property type="entry name" value="2-AMINO-3-CARBOXYLMUCONATE-6-SEMIALDEHYDE DECARBOXYLASE"/>
    <property type="match status" value="1"/>
</dbReference>
<dbReference type="AlphaFoldDB" id="A0AA41U7G8"/>
<dbReference type="Pfam" id="PF04909">
    <property type="entry name" value="Amidohydro_2"/>
    <property type="match status" value="1"/>
</dbReference>
<dbReference type="EMBL" id="JAKFHA010000028">
    <property type="protein sequence ID" value="MCF2531944.1"/>
    <property type="molecule type" value="Genomic_DNA"/>
</dbReference>
<dbReference type="GO" id="GO:0019748">
    <property type="term" value="P:secondary metabolic process"/>
    <property type="evidence" value="ECO:0007669"/>
    <property type="project" value="TreeGrafter"/>
</dbReference>
<dbReference type="InterPro" id="IPR006680">
    <property type="entry name" value="Amidohydro-rel"/>
</dbReference>
<evidence type="ECO:0000256" key="1">
    <source>
        <dbReference type="ARBA" id="ARBA00023239"/>
    </source>
</evidence>
<dbReference type="RefSeq" id="WP_235056664.1">
    <property type="nucleotide sequence ID" value="NZ_JAKFHA010000028.1"/>
</dbReference>
<dbReference type="GO" id="GO:0016787">
    <property type="term" value="F:hydrolase activity"/>
    <property type="evidence" value="ECO:0007669"/>
    <property type="project" value="InterPro"/>
</dbReference>
<proteinExistence type="predicted"/>
<sequence>MADLLERILAYAGPKGELVRRGDVPQRGGRYRIISVDDHLIETPDLFRDRMPARLRDRAPHLERDGHGNDWWVFEDERVPLLGSDALRGWEQGKGYLGPVHFDELHPAVYDADERVRHMDAAGIAAQLNFPSAPFGFAGRRFAAMKDRDLGLASVRAYNDWLLDAWVRPYPERFIACQLPWLGDPDLAADEIRRNAARGFTAVSFTENPERLGLPSLYSQDWDPFFRACEETGTVVNLHVGSSSETLVPSRDSTAAVLGVLFPVNAMAAAADWLFARIPVRFPEIRIALSEGGIGWVPMFIDRIEFMGRDLDYSADFGPLSPIDCLRRNFWFTVLSDPATMQLRHLVGVDRIMVETDYPHPDSTWPDSQEILARQFAGVPDDEVESMTFRNAAALYRHPLPEA</sequence>
<evidence type="ECO:0000313" key="4">
    <source>
        <dbReference type="Proteomes" id="UP001165378"/>
    </source>
</evidence>
<dbReference type="PANTHER" id="PTHR21240:SF28">
    <property type="entry name" value="ISO-OROTATE DECARBOXYLASE (EUROFUNG)"/>
    <property type="match status" value="1"/>
</dbReference>
<dbReference type="GO" id="GO:0005737">
    <property type="term" value="C:cytoplasm"/>
    <property type="evidence" value="ECO:0007669"/>
    <property type="project" value="TreeGrafter"/>
</dbReference>
<protein>
    <submittedName>
        <fullName evidence="3">Amidohydrolase</fullName>
    </submittedName>
</protein>
<dbReference type="Proteomes" id="UP001165378">
    <property type="component" value="Unassembled WGS sequence"/>
</dbReference>